<keyword evidence="3" id="KW-1185">Reference proteome</keyword>
<evidence type="ECO:0000313" key="3">
    <source>
        <dbReference type="Proteomes" id="UP001219934"/>
    </source>
</evidence>
<sequence length="105" mass="11798">MISNTASHVQRDRLVRQCKLEFQGCLSGKTVSVKCDGLCPCLPGQEHSKPAHGTIRLLLELRSRRATPNTEDDNMQSMEDKGRPQEKRAGNTHTRKGYMRGIDYG</sequence>
<evidence type="ECO:0000313" key="2">
    <source>
        <dbReference type="EMBL" id="KAJ4946052.1"/>
    </source>
</evidence>
<feature type="region of interest" description="Disordered" evidence="1">
    <location>
        <begin position="62"/>
        <end position="105"/>
    </location>
</feature>
<organism evidence="2 3">
    <name type="scientific">Pogonophryne albipinna</name>
    <dbReference type="NCBI Taxonomy" id="1090488"/>
    <lineage>
        <taxon>Eukaryota</taxon>
        <taxon>Metazoa</taxon>
        <taxon>Chordata</taxon>
        <taxon>Craniata</taxon>
        <taxon>Vertebrata</taxon>
        <taxon>Euteleostomi</taxon>
        <taxon>Actinopterygii</taxon>
        <taxon>Neopterygii</taxon>
        <taxon>Teleostei</taxon>
        <taxon>Neoteleostei</taxon>
        <taxon>Acanthomorphata</taxon>
        <taxon>Eupercaria</taxon>
        <taxon>Perciformes</taxon>
        <taxon>Notothenioidei</taxon>
        <taxon>Pogonophryne</taxon>
    </lineage>
</organism>
<proteinExistence type="predicted"/>
<dbReference type="Proteomes" id="UP001219934">
    <property type="component" value="Unassembled WGS sequence"/>
</dbReference>
<feature type="compositionally biased region" description="Basic and acidic residues" evidence="1">
    <location>
        <begin position="78"/>
        <end position="89"/>
    </location>
</feature>
<comment type="caution">
    <text evidence="2">The sequence shown here is derived from an EMBL/GenBank/DDBJ whole genome shotgun (WGS) entry which is preliminary data.</text>
</comment>
<accession>A0AAD6FU63</accession>
<name>A0AAD6FU63_9TELE</name>
<gene>
    <name evidence="2" type="ORF">JOQ06_023727</name>
</gene>
<dbReference type="EMBL" id="JAPTMU010000003">
    <property type="protein sequence ID" value="KAJ4946052.1"/>
    <property type="molecule type" value="Genomic_DNA"/>
</dbReference>
<reference evidence="2" key="1">
    <citation type="submission" date="2022-11" db="EMBL/GenBank/DDBJ databases">
        <title>Chromosome-level genome of Pogonophryne albipinna.</title>
        <authorList>
            <person name="Jo E."/>
        </authorList>
    </citation>
    <scope>NUCLEOTIDE SEQUENCE</scope>
    <source>
        <strain evidence="2">SGF0006</strain>
        <tissue evidence="2">Muscle</tissue>
    </source>
</reference>
<dbReference type="AlphaFoldDB" id="A0AAD6FU63"/>
<protein>
    <submittedName>
        <fullName evidence="2">Uncharacterized protein</fullName>
    </submittedName>
</protein>
<evidence type="ECO:0000256" key="1">
    <source>
        <dbReference type="SAM" id="MobiDB-lite"/>
    </source>
</evidence>